<feature type="region of interest" description="Disordered" evidence="1">
    <location>
        <begin position="148"/>
        <end position="178"/>
    </location>
</feature>
<dbReference type="AlphaFoldDB" id="A0AA39C2S5"/>
<dbReference type="Proteomes" id="UP001168972">
    <property type="component" value="Unassembled WGS sequence"/>
</dbReference>
<feature type="non-terminal residue" evidence="2">
    <location>
        <position position="201"/>
    </location>
</feature>
<accession>A0AA39C2S5</accession>
<keyword evidence="3" id="KW-1185">Reference proteome</keyword>
<evidence type="ECO:0000313" key="2">
    <source>
        <dbReference type="EMBL" id="KAK0156894.1"/>
    </source>
</evidence>
<organism evidence="2 3">
    <name type="scientific">Microctonus hyperodae</name>
    <name type="common">Parasitoid wasp</name>
    <dbReference type="NCBI Taxonomy" id="165561"/>
    <lineage>
        <taxon>Eukaryota</taxon>
        <taxon>Metazoa</taxon>
        <taxon>Ecdysozoa</taxon>
        <taxon>Arthropoda</taxon>
        <taxon>Hexapoda</taxon>
        <taxon>Insecta</taxon>
        <taxon>Pterygota</taxon>
        <taxon>Neoptera</taxon>
        <taxon>Endopterygota</taxon>
        <taxon>Hymenoptera</taxon>
        <taxon>Apocrita</taxon>
        <taxon>Ichneumonoidea</taxon>
        <taxon>Braconidae</taxon>
        <taxon>Euphorinae</taxon>
        <taxon>Microctonus</taxon>
    </lineage>
</organism>
<name>A0AA39C2S5_MICHY</name>
<evidence type="ECO:0000256" key="1">
    <source>
        <dbReference type="SAM" id="MobiDB-lite"/>
    </source>
</evidence>
<feature type="compositionally biased region" description="Acidic residues" evidence="1">
    <location>
        <begin position="164"/>
        <end position="175"/>
    </location>
</feature>
<feature type="non-terminal residue" evidence="2">
    <location>
        <position position="1"/>
    </location>
</feature>
<gene>
    <name evidence="2" type="ORF">PV327_011547</name>
</gene>
<evidence type="ECO:0000313" key="3">
    <source>
        <dbReference type="Proteomes" id="UP001168972"/>
    </source>
</evidence>
<reference evidence="2" key="2">
    <citation type="submission" date="2023-03" db="EMBL/GenBank/DDBJ databases">
        <authorList>
            <person name="Inwood S.N."/>
            <person name="Skelly J.G."/>
            <person name="Guhlin J."/>
            <person name="Harrop T.W.R."/>
            <person name="Goldson S.G."/>
            <person name="Dearden P.K."/>
        </authorList>
    </citation>
    <scope>NUCLEOTIDE SEQUENCE</scope>
    <source>
        <strain evidence="2">Lincoln</strain>
        <tissue evidence="2">Whole body</tissue>
    </source>
</reference>
<sequence length="201" mass="22501">DEHALNAMLITNMGIVHEPSNKVLLSDIHDKKKALAEHSKCTSGNNDSCQSSIGCNWKNNPSSTTANLSSYTKTNITYENDVEYAFDGQYNRQLSSQKSWMGPMTQIFPHNLETYHQHHNHQEVHNECSVPGTGVGETLDDEQCYHQKPINTSFGENDTKETSDESDDRIDEYDSDTSNVSCFEKNVQSTARVLSGVIPVK</sequence>
<protein>
    <submittedName>
        <fullName evidence="2">Uncharacterized protein</fullName>
    </submittedName>
</protein>
<dbReference type="EMBL" id="JAQQBR010002825">
    <property type="protein sequence ID" value="KAK0156894.1"/>
    <property type="molecule type" value="Genomic_DNA"/>
</dbReference>
<comment type="caution">
    <text evidence="2">The sequence shown here is derived from an EMBL/GenBank/DDBJ whole genome shotgun (WGS) entry which is preliminary data.</text>
</comment>
<reference evidence="2" key="1">
    <citation type="journal article" date="2023" name="bioRxiv">
        <title>Scaffold-level genome assemblies of two parasitoid biocontrol wasps reveal the parthenogenesis mechanism and an associated novel virus.</title>
        <authorList>
            <person name="Inwood S."/>
            <person name="Skelly J."/>
            <person name="Guhlin J."/>
            <person name="Harrop T."/>
            <person name="Goldson S."/>
            <person name="Dearden P."/>
        </authorList>
    </citation>
    <scope>NUCLEOTIDE SEQUENCE</scope>
    <source>
        <strain evidence="2">Lincoln</strain>
        <tissue evidence="2">Whole body</tissue>
    </source>
</reference>
<proteinExistence type="predicted"/>